<gene>
    <name evidence="4" type="ORF">KZX47_05220</name>
</gene>
<dbReference type="CDD" id="cd00616">
    <property type="entry name" value="AHBA_syn"/>
    <property type="match status" value="1"/>
</dbReference>
<comment type="similarity">
    <text evidence="2 3">Belongs to the DegT/DnrJ/EryC1 family.</text>
</comment>
<dbReference type="PANTHER" id="PTHR30244:SF36">
    <property type="entry name" value="3-OXO-GLUCOSE-6-PHOSPHATE:GLUTAMATE AMINOTRANSFERASE"/>
    <property type="match status" value="1"/>
</dbReference>
<keyword evidence="4" id="KW-0032">Aminotransferase</keyword>
<accession>A0ABS6ZWX7</accession>
<dbReference type="Pfam" id="PF01041">
    <property type="entry name" value="DegT_DnrJ_EryC1"/>
    <property type="match status" value="1"/>
</dbReference>
<evidence type="ECO:0000256" key="3">
    <source>
        <dbReference type="RuleBase" id="RU004508"/>
    </source>
</evidence>
<evidence type="ECO:0000256" key="2">
    <source>
        <dbReference type="ARBA" id="ARBA00037999"/>
    </source>
</evidence>
<dbReference type="Gene3D" id="3.90.1150.10">
    <property type="entry name" value="Aspartate Aminotransferase, domain 1"/>
    <property type="match status" value="1"/>
</dbReference>
<dbReference type="InterPro" id="IPR015422">
    <property type="entry name" value="PyrdxlP-dep_Trfase_small"/>
</dbReference>
<reference evidence="4 5" key="1">
    <citation type="submission" date="2021-07" db="EMBL/GenBank/DDBJ databases">
        <title>Thermus aquaticus gen. n. and sp. n., a nonsporulating extreme thermophile.</title>
        <authorList>
            <person name="Hu C.-J."/>
            <person name="Li W.-J."/>
            <person name="Xian W.-D."/>
        </authorList>
    </citation>
    <scope>NUCLEOTIDE SEQUENCE [LARGE SCALE GENOMIC DNA]</scope>
    <source>
        <strain evidence="4 5">SYSU G05001</strain>
    </source>
</reference>
<dbReference type="SUPFAM" id="SSF53383">
    <property type="entry name" value="PLP-dependent transferases"/>
    <property type="match status" value="1"/>
</dbReference>
<organism evidence="4 5">
    <name type="scientific">Thermus brevis</name>
    <dbReference type="NCBI Taxonomy" id="2862456"/>
    <lineage>
        <taxon>Bacteria</taxon>
        <taxon>Thermotogati</taxon>
        <taxon>Deinococcota</taxon>
        <taxon>Deinococci</taxon>
        <taxon>Thermales</taxon>
        <taxon>Thermaceae</taxon>
        <taxon>Thermus</taxon>
    </lineage>
</organism>
<dbReference type="Gene3D" id="3.40.640.10">
    <property type="entry name" value="Type I PLP-dependent aspartate aminotransferase-like (Major domain)"/>
    <property type="match status" value="1"/>
</dbReference>
<dbReference type="PANTHER" id="PTHR30244">
    <property type="entry name" value="TRANSAMINASE"/>
    <property type="match status" value="1"/>
</dbReference>
<evidence type="ECO:0000256" key="1">
    <source>
        <dbReference type="ARBA" id="ARBA00022898"/>
    </source>
</evidence>
<dbReference type="GO" id="GO:0008483">
    <property type="term" value="F:transaminase activity"/>
    <property type="evidence" value="ECO:0007669"/>
    <property type="project" value="UniProtKB-KW"/>
</dbReference>
<proteinExistence type="inferred from homology"/>
<keyword evidence="4" id="KW-0808">Transferase</keyword>
<dbReference type="InterPro" id="IPR000653">
    <property type="entry name" value="DegT/StrS_aminotransferase"/>
</dbReference>
<name>A0ABS6ZWX7_9DEIN</name>
<evidence type="ECO:0000313" key="5">
    <source>
        <dbReference type="Proteomes" id="UP000724268"/>
    </source>
</evidence>
<sequence>MAGGVNRIPILDLSPEIEELWDDLMAAITRVLRSGQFILGPEVEAFEREVAEYLGVKHAIGLNSGTDALVIGLRALGVGPGDEVITTPFTFFATAEAISLVGATPVFVDIDPKTFNIDPNLIPAAITSRTKAILPVHLYGRPAEMDAILAIAEEQGLKVLEDCAQAFGATYRGKKVGTLGHAGAFSFFPSKNLGAYGDGGLLVTNDDGVAELARMLRAHGSKRKYYNEMVGYNSRLDALQAAILRVKLPHVDRWNEKRRQVAERYNELLSGVPGLVLPEISEGHVFHQYTVRILGGKRDRLQQALAKAGIGTMVYYPVPLHELPVYSKKESTKECLNATQASEEVLSLPIGPFVSQREMTSVAGHLRWLLTHTYA</sequence>
<protein>
    <submittedName>
        <fullName evidence="4">DegT/DnrJ/EryC1/StrS family aminotransferase</fullName>
    </submittedName>
</protein>
<comment type="caution">
    <text evidence="4">The sequence shown here is derived from an EMBL/GenBank/DDBJ whole genome shotgun (WGS) entry which is preliminary data.</text>
</comment>
<evidence type="ECO:0000313" key="4">
    <source>
        <dbReference type="EMBL" id="MBW6394556.1"/>
    </source>
</evidence>
<dbReference type="Proteomes" id="UP000724268">
    <property type="component" value="Unassembled WGS sequence"/>
</dbReference>
<dbReference type="InterPro" id="IPR015421">
    <property type="entry name" value="PyrdxlP-dep_Trfase_major"/>
</dbReference>
<keyword evidence="5" id="KW-1185">Reference proteome</keyword>
<dbReference type="InterPro" id="IPR015424">
    <property type="entry name" value="PyrdxlP-dep_Trfase"/>
</dbReference>
<dbReference type="PIRSF" id="PIRSF000390">
    <property type="entry name" value="PLP_StrS"/>
    <property type="match status" value="1"/>
</dbReference>
<dbReference type="EMBL" id="JAHXRS010000007">
    <property type="protein sequence ID" value="MBW6394556.1"/>
    <property type="molecule type" value="Genomic_DNA"/>
</dbReference>
<keyword evidence="1 3" id="KW-0663">Pyridoxal phosphate</keyword>